<protein>
    <recommendedName>
        <fullName evidence="9">Vitellogenin domain-containing protein</fullName>
    </recommendedName>
</protein>
<dbReference type="Gene3D" id="1.25.10.20">
    <property type="entry name" value="Vitellinogen, superhelical"/>
    <property type="match status" value="1"/>
</dbReference>
<dbReference type="Pfam" id="PF09172">
    <property type="entry name" value="Vit_open_b-sht"/>
    <property type="match status" value="1"/>
</dbReference>
<keyword evidence="4" id="KW-0758">Storage protein</keyword>
<keyword evidence="3 8" id="KW-0732">Signal</keyword>
<dbReference type="InterPro" id="IPR050733">
    <property type="entry name" value="Vitellogenin/Apolipophorin"/>
</dbReference>
<dbReference type="InterPro" id="IPR015255">
    <property type="entry name" value="Vitellinogen_open_b-sht"/>
</dbReference>
<dbReference type="PANTHER" id="PTHR23345">
    <property type="entry name" value="VITELLOGENIN-RELATED"/>
    <property type="match status" value="1"/>
</dbReference>
<dbReference type="EMBL" id="JAUCMV010000005">
    <property type="protein sequence ID" value="KAK0397906.1"/>
    <property type="molecule type" value="Genomic_DNA"/>
</dbReference>
<keyword evidence="2" id="KW-0964">Secreted</keyword>
<evidence type="ECO:0000256" key="7">
    <source>
        <dbReference type="PROSITE-ProRule" id="PRU00557"/>
    </source>
</evidence>
<feature type="chain" id="PRO_5041335529" description="Vitellogenin domain-containing protein" evidence="8">
    <location>
        <begin position="16"/>
        <end position="1622"/>
    </location>
</feature>
<sequence>MLLLLFFGLCAVAFSDTSHRQFVYQYDGHGAAGLQSSLQRAMAKAKATVTLTILNKESAQVELSNLRFGTLNEEITDVEKPQHSDLFEDIPNRHMIPGLRNNDQIFKLPVRFEYKNGVVGRVYFDKMESDLSKNWKRSIISMLQVKLPAIREKDHTWTENFMETTVEGECDTLYSVRKNGLKMNISKSIDFSNCTKSSTLLYGYRFMNTCDKCGLKQFTAGTESPFRGSLRTSVSNVVLKMETNTDFAIESSEVVSHYINTFGQRQEFITVAVSKLTLEIEKTTREANRLVNPSLSTDLLYQNQFELMEEKFLMYGDKFGGEKKDLAKKAQKYLDAIVATVHNKKGFSGKSSTDFHSLVRHLEKMSMHDLETLFRHVRGRTHAVRFLADALSAAGSLNTVTLLVKKTLANEIPPFTAAHSLRTLMLAKVVSVPMVEKLQTLCESPEVDSVILKQSCWLTYGSLVNALCKPNADKWAVHSDPEEDEKLCPKHQKDAFLDTMVVNYENAKTLYEKLLALKTIGNSGMDTSVFHLEAVITNRTNHKLTRMEAIAALAQIRFQMPRKIQNVLLPVFKNIMNPVEVRMSAFSMLIKTIPEHNILDLIVNVIVKEQNKNLGAFVMSELKALSESKNPCEKEMADYLSSIVKLPTLNVFDSPLLDKFSNLPVYRSKDNAGLSVDLGHHRKAGKLIPSSLLAEVNIYLKKSWKPLLSGGFQQKGIERFFIELYNNIATWLHSHSSTEYRKQNGRETPEKVFDEIYQKLVTATDEASKDMNLYLYMKAHDFDYIFAVVDHKLLHEVLEIVKIEGTGRIIEYVTNSYLPSIDVGEYHDNMVAKVPTSLGLPLIVSEYESWLYTVQGSVGPLAMGWDVKYPTKVYATASISKVFSAKIFGGYYTFGAEHKQNMNGMLPVNVEFGTNLLDISNNFKLDVTAAKEKFRLLGMHSYPVVIRRLNGIPPRDNDYVVLRSKEEHIPLTEKKYGGSWLGMDIIQRTHGPKFNDVPVMVDYEESGWELTVAPNRNSPEKYQMTLKTEAESPRMESMEAPRMDKFYHSKKSVDFFSTDEDRNDNERTEEYTESVRSYFSDVSFKSHIELAVKTVGATKDHKIITSLNNKCDNKRYCKAVLAVRRSALPELHEAKDWEMEINVDMLTPEVVNSLEEIRRTNKKHLEFTAIVDAEWGADKKQKVHAKLQAEESESKVKSLKRMSEEDLKKMSSIERFYLMNSIAVIDKLKVHATYDLNEYSSLVAAYALDLFKGSNFWNTHTEYKERKHNSENELFAVMAVDPIDRHFVNVSLDMETEKVFFYEVKLPIPAPQWNPLTSSASSAALSAIYDPTKTATCHVESNNVWGYDSKRYVFLESRCWSLLAGQAEAKPFFIMYIGRKPQTNKEKKLRLITKGFQLDAEFDGAQMVAQIDNQTVTDMKRLFSYGITIREQVLTYEGPTLKVVFDGDLIDIAIPKPLVHNNEGLCGGMWWQSKKNKDEDRRISDLMERTMHSVRGDDSDACAQDQISMMDPHRYKEDSVDDDDDTLNAKQIDPIDATEVIERINDVCFSDEPIKKCPKNSRPVEEWPKRDAKYNCLPRESYETRKLIYKARLNTLKISSYTDSTVMHKTTQVARRCVEEDF</sequence>
<dbReference type="Pfam" id="PF01347">
    <property type="entry name" value="Vitellogenin_N"/>
    <property type="match status" value="1"/>
</dbReference>
<dbReference type="InterPro" id="IPR001747">
    <property type="entry name" value="Vitellogenin_N"/>
</dbReference>
<feature type="disulfide bond" evidence="7">
    <location>
        <begin position="210"/>
        <end position="213"/>
    </location>
</feature>
<evidence type="ECO:0000256" key="2">
    <source>
        <dbReference type="ARBA" id="ARBA00022525"/>
    </source>
</evidence>
<proteinExistence type="predicted"/>
<evidence type="ECO:0000259" key="9">
    <source>
        <dbReference type="PROSITE" id="PS51211"/>
    </source>
</evidence>
<comment type="caution">
    <text evidence="10">The sequence shown here is derived from an EMBL/GenBank/DDBJ whole genome shotgun (WGS) entry which is preliminary data.</text>
</comment>
<comment type="caution">
    <text evidence="7">Lacks conserved residue(s) required for the propagation of feature annotation.</text>
</comment>
<evidence type="ECO:0000256" key="8">
    <source>
        <dbReference type="SAM" id="SignalP"/>
    </source>
</evidence>
<evidence type="ECO:0000256" key="3">
    <source>
        <dbReference type="ARBA" id="ARBA00022729"/>
    </source>
</evidence>
<dbReference type="Gene3D" id="2.30.230.10">
    <property type="entry name" value="Lipovitellin, beta-sheet shell regions, chain A"/>
    <property type="match status" value="1"/>
</dbReference>
<gene>
    <name evidence="10" type="ORF">QR680_002329</name>
</gene>
<keyword evidence="11" id="KW-1185">Reference proteome</keyword>
<name>A0AA39LHI5_9BILA</name>
<dbReference type="GO" id="GO:0005576">
    <property type="term" value="C:extracellular region"/>
    <property type="evidence" value="ECO:0007669"/>
    <property type="project" value="UniProtKB-SubCell"/>
</dbReference>
<dbReference type="FunFam" id="1.25.10.20:FF:000003">
    <property type="entry name" value="Vitellogenin C"/>
    <property type="match status" value="1"/>
</dbReference>
<keyword evidence="6" id="KW-0325">Glycoprotein</keyword>
<dbReference type="InterPro" id="IPR015819">
    <property type="entry name" value="Lipid_transp_b-sht_shell"/>
</dbReference>
<dbReference type="GO" id="GO:0045735">
    <property type="term" value="F:nutrient reservoir activity"/>
    <property type="evidence" value="ECO:0007669"/>
    <property type="project" value="UniProtKB-KW"/>
</dbReference>
<reference evidence="10" key="1">
    <citation type="submission" date="2023-06" db="EMBL/GenBank/DDBJ databases">
        <title>Genomic analysis of the entomopathogenic nematode Steinernema hermaphroditum.</title>
        <authorList>
            <person name="Schwarz E.M."/>
            <person name="Heppert J.K."/>
            <person name="Baniya A."/>
            <person name="Schwartz H.T."/>
            <person name="Tan C.-H."/>
            <person name="Antoshechkin I."/>
            <person name="Sternberg P.W."/>
            <person name="Goodrich-Blair H."/>
            <person name="Dillman A.R."/>
        </authorList>
    </citation>
    <scope>NUCLEOTIDE SEQUENCE</scope>
    <source>
        <strain evidence="10">PS9179</strain>
        <tissue evidence="10">Whole animal</tissue>
    </source>
</reference>
<accession>A0AA39LHI5</accession>
<evidence type="ECO:0000256" key="5">
    <source>
        <dbReference type="ARBA" id="ARBA00023157"/>
    </source>
</evidence>
<evidence type="ECO:0000256" key="1">
    <source>
        <dbReference type="ARBA" id="ARBA00004613"/>
    </source>
</evidence>
<dbReference type="Proteomes" id="UP001175271">
    <property type="component" value="Unassembled WGS sequence"/>
</dbReference>
<evidence type="ECO:0000313" key="10">
    <source>
        <dbReference type="EMBL" id="KAK0397906.1"/>
    </source>
</evidence>
<dbReference type="GO" id="GO:0005319">
    <property type="term" value="F:lipid transporter activity"/>
    <property type="evidence" value="ECO:0007669"/>
    <property type="project" value="InterPro"/>
</dbReference>
<dbReference type="SMART" id="SM00638">
    <property type="entry name" value="LPD_N"/>
    <property type="match status" value="1"/>
</dbReference>
<dbReference type="SMART" id="SM01169">
    <property type="entry name" value="DUF1943"/>
    <property type="match status" value="1"/>
</dbReference>
<evidence type="ECO:0000256" key="6">
    <source>
        <dbReference type="ARBA" id="ARBA00023180"/>
    </source>
</evidence>
<organism evidence="10 11">
    <name type="scientific">Steinernema hermaphroditum</name>
    <dbReference type="NCBI Taxonomy" id="289476"/>
    <lineage>
        <taxon>Eukaryota</taxon>
        <taxon>Metazoa</taxon>
        <taxon>Ecdysozoa</taxon>
        <taxon>Nematoda</taxon>
        <taxon>Chromadorea</taxon>
        <taxon>Rhabditida</taxon>
        <taxon>Tylenchina</taxon>
        <taxon>Panagrolaimomorpha</taxon>
        <taxon>Strongyloidoidea</taxon>
        <taxon>Steinernematidae</taxon>
        <taxon>Steinernema</taxon>
    </lineage>
</organism>
<evidence type="ECO:0000313" key="11">
    <source>
        <dbReference type="Proteomes" id="UP001175271"/>
    </source>
</evidence>
<dbReference type="SUPFAM" id="SSF56968">
    <property type="entry name" value="Lipovitellin-phosvitin complex, beta-sheet shell regions"/>
    <property type="match status" value="2"/>
</dbReference>
<dbReference type="PANTHER" id="PTHR23345:SF15">
    <property type="entry name" value="VITELLOGENIN 1-RELATED"/>
    <property type="match status" value="1"/>
</dbReference>
<feature type="domain" description="Vitellogenin" evidence="9">
    <location>
        <begin position="16"/>
        <end position="692"/>
    </location>
</feature>
<dbReference type="InterPro" id="IPR011030">
    <property type="entry name" value="Lipovitellin_superhlx_dom"/>
</dbReference>
<feature type="signal peptide" evidence="8">
    <location>
        <begin position="1"/>
        <end position="15"/>
    </location>
</feature>
<dbReference type="SUPFAM" id="SSF48431">
    <property type="entry name" value="Lipovitellin-phosvitin complex, superhelical domain"/>
    <property type="match status" value="1"/>
</dbReference>
<dbReference type="PROSITE" id="PS51211">
    <property type="entry name" value="VITELLOGENIN"/>
    <property type="match status" value="1"/>
</dbReference>
<dbReference type="InterPro" id="IPR015816">
    <property type="entry name" value="Vitellinogen_b-sht_N"/>
</dbReference>
<evidence type="ECO:0000256" key="4">
    <source>
        <dbReference type="ARBA" id="ARBA00022761"/>
    </source>
</evidence>
<keyword evidence="5 7" id="KW-1015">Disulfide bond</keyword>
<comment type="subcellular location">
    <subcellularLocation>
        <location evidence="1">Secreted</location>
    </subcellularLocation>
</comment>